<comment type="caution">
    <text evidence="11">The sequence shown here is derived from an EMBL/GenBank/DDBJ whole genome shotgun (WGS) entry which is preliminary data.</text>
</comment>
<organism evidence="11 12">
    <name type="scientific">Akkermansia muciniphila</name>
    <dbReference type="NCBI Taxonomy" id="239935"/>
    <lineage>
        <taxon>Bacteria</taxon>
        <taxon>Pseudomonadati</taxon>
        <taxon>Verrucomicrobiota</taxon>
        <taxon>Verrucomicrobiia</taxon>
        <taxon>Verrucomicrobiales</taxon>
        <taxon>Akkermansiaceae</taxon>
        <taxon>Akkermansia</taxon>
    </lineage>
</organism>
<dbReference type="PANTHER" id="PTHR42755:SF1">
    <property type="entry name" value="3-DEOXY-D-MANNO-OCTULOSONIC ACID TRANSFERASE, MITOCHONDRIAL-RELATED"/>
    <property type="match status" value="1"/>
</dbReference>
<evidence type="ECO:0000256" key="4">
    <source>
        <dbReference type="ARBA" id="ARBA00022679"/>
    </source>
</evidence>
<dbReference type="RefSeq" id="WP_102712016.1">
    <property type="nucleotide sequence ID" value="NZ_CABMLK010000002.1"/>
</dbReference>
<dbReference type="EMBL" id="PJKA01000003">
    <property type="protein sequence ID" value="PNC19801.1"/>
    <property type="molecule type" value="Genomic_DNA"/>
</dbReference>
<reference evidence="11 12" key="1">
    <citation type="journal article" date="2017" name="BMC Genomics">
        <title>Genome sequencing of 39 Akkermansia muciniphila isolates reveals its population structure, genomic and functional diverisity, and global distribution in mammalian gut microbiotas.</title>
        <authorList>
            <person name="Guo X."/>
            <person name="Li S."/>
            <person name="Zhang J."/>
            <person name="Wu F."/>
            <person name="Li X."/>
            <person name="Wu D."/>
            <person name="Zhang M."/>
            <person name="Ou Z."/>
            <person name="Jie Z."/>
            <person name="Yan Q."/>
            <person name="Li P."/>
            <person name="Yi J."/>
            <person name="Peng Y."/>
        </authorList>
    </citation>
    <scope>NUCLEOTIDE SEQUENCE [LARGE SCALE GENOMIC DNA]</scope>
    <source>
        <strain evidence="11 12">GP24</strain>
    </source>
</reference>
<dbReference type="GO" id="GO:0043842">
    <property type="term" value="F:Kdo transferase activity"/>
    <property type="evidence" value="ECO:0007669"/>
    <property type="project" value="UniProtKB-EC"/>
</dbReference>
<dbReference type="OrthoDB" id="9789797at2"/>
<dbReference type="EC" id="2.4.99.12" evidence="2 9"/>
<comment type="pathway">
    <text evidence="1 9">Bacterial outer membrane biogenesis; LPS core biosynthesis.</text>
</comment>
<dbReference type="InterPro" id="IPR038107">
    <property type="entry name" value="Glycos_transf_N_sf"/>
</dbReference>
<dbReference type="SUPFAM" id="SSF53756">
    <property type="entry name" value="UDP-Glycosyltransferase/glycogen phosphorylase"/>
    <property type="match status" value="1"/>
</dbReference>
<gene>
    <name evidence="11" type="ORF">CXU22_01965</name>
</gene>
<evidence type="ECO:0000256" key="5">
    <source>
        <dbReference type="ARBA" id="ARBA00031445"/>
    </source>
</evidence>
<dbReference type="Gene3D" id="3.40.50.11720">
    <property type="entry name" value="3-Deoxy-D-manno-octulosonic-acid transferase, N-terminal domain"/>
    <property type="match status" value="1"/>
</dbReference>
<feature type="site" description="Transition state stabilizer" evidence="8">
    <location>
        <position position="136"/>
    </location>
</feature>
<evidence type="ECO:0000256" key="6">
    <source>
        <dbReference type="ARBA" id="ARBA00049183"/>
    </source>
</evidence>
<dbReference type="Proteomes" id="UP000236000">
    <property type="component" value="Unassembled WGS sequence"/>
</dbReference>
<keyword evidence="9" id="KW-0812">Transmembrane</keyword>
<evidence type="ECO:0000256" key="3">
    <source>
        <dbReference type="ARBA" id="ARBA00019077"/>
    </source>
</evidence>
<evidence type="ECO:0000259" key="10">
    <source>
        <dbReference type="Pfam" id="PF04413"/>
    </source>
</evidence>
<dbReference type="UniPathway" id="UPA00958"/>
<feature type="site" description="Transition state stabilizer" evidence="8">
    <location>
        <position position="214"/>
    </location>
</feature>
<comment type="catalytic activity">
    <reaction evidence="6 9">
        <text>lipid IVA (E. coli) + CMP-3-deoxy-beta-D-manno-octulosonate = alpha-Kdo-(2-&gt;6)-lipid IVA (E. coli) + CMP + H(+)</text>
        <dbReference type="Rhea" id="RHEA:28066"/>
        <dbReference type="ChEBI" id="CHEBI:15378"/>
        <dbReference type="ChEBI" id="CHEBI:58603"/>
        <dbReference type="ChEBI" id="CHEBI:60364"/>
        <dbReference type="ChEBI" id="CHEBI:60377"/>
        <dbReference type="ChEBI" id="CHEBI:85987"/>
        <dbReference type="EC" id="2.4.99.12"/>
    </reaction>
</comment>
<dbReference type="InterPro" id="IPR039901">
    <property type="entry name" value="Kdotransferase"/>
</dbReference>
<evidence type="ECO:0000256" key="2">
    <source>
        <dbReference type="ARBA" id="ARBA00012621"/>
    </source>
</evidence>
<keyword evidence="4 9" id="KW-0808">Transferase</keyword>
<sequence length="428" mass="47284">MKAFLFSLCYNILYTVGWLVTLPSYLLKQKRRGGFGTGLLERFGLYRVSYNREPKGVLYVHAVSVGEVVLALKFLRAWLRERGGSAVLATSTATGHDTAVNAQVPGVRVIYAPFDLLGLPGRCFDRFEPEAIVLVEAELWPNFARAAKVRGIPMAMINARMSARSESRYRAFKWISRYYFSALDAMGVQDKGDVRRFESVGVRPAIIHVTGSIKFDQQMAERRDTNPEFSAILEKLKRGKPVVLAASTHDGEEALIAEAVRKAGGFPLIVPRHAERRHAVVRDLEAHGWQCVLRTDGELPETLKEQVCYIADTTGELRDWTALADVAVIGKSFLADGGQNPAEAVACGVPVLTGPHMENFDALVQLLEGVDGITRCEEDHLADVLKEMLDNPLLAHAQSSRAQVALKAHFGATARTIRMICIMLKIPV</sequence>
<dbReference type="GO" id="GO:0009244">
    <property type="term" value="P:lipopolysaccharide core region biosynthetic process"/>
    <property type="evidence" value="ECO:0007669"/>
    <property type="project" value="UniProtKB-UniRule"/>
</dbReference>
<evidence type="ECO:0000256" key="1">
    <source>
        <dbReference type="ARBA" id="ARBA00004713"/>
    </source>
</evidence>
<dbReference type="GO" id="GO:0009245">
    <property type="term" value="P:lipid A biosynthetic process"/>
    <property type="evidence" value="ECO:0007669"/>
    <property type="project" value="TreeGrafter"/>
</dbReference>
<proteinExistence type="inferred from homology"/>
<evidence type="ECO:0000313" key="11">
    <source>
        <dbReference type="EMBL" id="PNC19801.1"/>
    </source>
</evidence>
<keyword evidence="9" id="KW-0472">Membrane</keyword>
<comment type="similarity">
    <text evidence="9">Belongs to the glycosyltransferase group 1 family.</text>
</comment>
<accession>A0A2N8HGC0</accession>
<dbReference type="PANTHER" id="PTHR42755">
    <property type="entry name" value="3-DEOXY-MANNO-OCTULOSONATE CYTIDYLYLTRANSFERASE"/>
    <property type="match status" value="1"/>
</dbReference>
<feature type="active site" description="Proton acceptor" evidence="7">
    <location>
        <position position="67"/>
    </location>
</feature>
<comment type="subcellular location">
    <subcellularLocation>
        <location evidence="9">Cell membrane</location>
    </subcellularLocation>
</comment>
<keyword evidence="9" id="KW-1133">Transmembrane helix</keyword>
<dbReference type="InterPro" id="IPR007507">
    <property type="entry name" value="Glycos_transf_N"/>
</dbReference>
<keyword evidence="9" id="KW-0448">Lipopolysaccharide biosynthesis</keyword>
<comment type="function">
    <text evidence="9">Involved in lipopolysaccharide (LPS) biosynthesis. Catalyzes the transfer of 3-deoxy-D-manno-octulosonate (Kdo) residue(s) from CMP-Kdo to lipid IV(A), the tetraacyldisaccharide-1,4'-bisphosphate precursor of lipid A.</text>
</comment>
<protein>
    <recommendedName>
        <fullName evidence="3 9">3-deoxy-D-manno-octulosonic acid transferase</fullName>
        <shortName evidence="9">Kdo transferase</shortName>
        <ecNumber evidence="2 9">2.4.99.12</ecNumber>
    </recommendedName>
    <alternativeName>
        <fullName evidence="5 9">Lipid IV(A) 3-deoxy-D-manno-octulosonic acid transferase</fullName>
    </alternativeName>
</protein>
<evidence type="ECO:0000256" key="7">
    <source>
        <dbReference type="PIRSR" id="PIRSR639901-1"/>
    </source>
</evidence>
<feature type="transmembrane region" description="Helical" evidence="9">
    <location>
        <begin position="7"/>
        <end position="27"/>
    </location>
</feature>
<dbReference type="GO" id="GO:0005886">
    <property type="term" value="C:plasma membrane"/>
    <property type="evidence" value="ECO:0007669"/>
    <property type="project" value="UniProtKB-SubCell"/>
</dbReference>
<keyword evidence="9" id="KW-1003">Cell membrane</keyword>
<dbReference type="AlphaFoldDB" id="A0A2N8HGC0"/>
<evidence type="ECO:0000256" key="9">
    <source>
        <dbReference type="RuleBase" id="RU365103"/>
    </source>
</evidence>
<feature type="domain" description="3-deoxy-D-manno-octulosonic-acid transferase N-terminal" evidence="10">
    <location>
        <begin position="39"/>
        <end position="217"/>
    </location>
</feature>
<dbReference type="Pfam" id="PF04413">
    <property type="entry name" value="Glycos_transf_N"/>
    <property type="match status" value="1"/>
</dbReference>
<name>A0A2N8HGC0_9BACT</name>
<evidence type="ECO:0000313" key="12">
    <source>
        <dbReference type="Proteomes" id="UP000236000"/>
    </source>
</evidence>
<evidence type="ECO:0000256" key="8">
    <source>
        <dbReference type="PIRSR" id="PIRSR639901-2"/>
    </source>
</evidence>
<dbReference type="Gene3D" id="3.40.50.2000">
    <property type="entry name" value="Glycogen Phosphorylase B"/>
    <property type="match status" value="1"/>
</dbReference>